<organism evidence="1 2">
    <name type="scientific">Araneus ventricosus</name>
    <name type="common">Orbweaver spider</name>
    <name type="synonym">Epeira ventricosa</name>
    <dbReference type="NCBI Taxonomy" id="182803"/>
    <lineage>
        <taxon>Eukaryota</taxon>
        <taxon>Metazoa</taxon>
        <taxon>Ecdysozoa</taxon>
        <taxon>Arthropoda</taxon>
        <taxon>Chelicerata</taxon>
        <taxon>Arachnida</taxon>
        <taxon>Araneae</taxon>
        <taxon>Araneomorphae</taxon>
        <taxon>Entelegynae</taxon>
        <taxon>Araneoidea</taxon>
        <taxon>Araneidae</taxon>
        <taxon>Araneus</taxon>
    </lineage>
</organism>
<accession>A0A4Y2BXU0</accession>
<dbReference type="PANTHER" id="PTHR46060:SF1">
    <property type="entry name" value="MARINER MOS1 TRANSPOSASE-LIKE PROTEIN"/>
    <property type="match status" value="1"/>
</dbReference>
<proteinExistence type="predicted"/>
<evidence type="ECO:0000313" key="2">
    <source>
        <dbReference type="Proteomes" id="UP000499080"/>
    </source>
</evidence>
<dbReference type="GO" id="GO:0003676">
    <property type="term" value="F:nucleic acid binding"/>
    <property type="evidence" value="ECO:0007669"/>
    <property type="project" value="InterPro"/>
</dbReference>
<dbReference type="InterPro" id="IPR052709">
    <property type="entry name" value="Transposase-MT_Hybrid"/>
</dbReference>
<dbReference type="Proteomes" id="UP000499080">
    <property type="component" value="Unassembled WGS sequence"/>
</dbReference>
<keyword evidence="2" id="KW-1185">Reference proteome</keyword>
<dbReference type="EMBL" id="BGPR01000123">
    <property type="protein sequence ID" value="GBL96743.1"/>
    <property type="molecule type" value="Genomic_DNA"/>
</dbReference>
<sequence>MRFLNARNMRPCEIHGQICEIYGDTVMSEGMIRSPCLEPIDFHLFLQLKRFLSGQHFDDDEEVKDAVASWLTSQAAIFSDAGIQNLVSRYVKCLNALGDYVEK</sequence>
<name>A0A4Y2BXU0_ARAVE</name>
<dbReference type="PANTHER" id="PTHR46060">
    <property type="entry name" value="MARINER MOS1 TRANSPOSASE-LIKE PROTEIN"/>
    <property type="match status" value="1"/>
</dbReference>
<comment type="caution">
    <text evidence="1">The sequence shown here is derived from an EMBL/GenBank/DDBJ whole genome shotgun (WGS) entry which is preliminary data.</text>
</comment>
<reference evidence="1 2" key="1">
    <citation type="journal article" date="2019" name="Sci. Rep.">
        <title>Orb-weaving spider Araneus ventricosus genome elucidates the spidroin gene catalogue.</title>
        <authorList>
            <person name="Kono N."/>
            <person name="Nakamura H."/>
            <person name="Ohtoshi R."/>
            <person name="Moran D.A.P."/>
            <person name="Shinohara A."/>
            <person name="Yoshida Y."/>
            <person name="Fujiwara M."/>
            <person name="Mori M."/>
            <person name="Tomita M."/>
            <person name="Arakawa K."/>
        </authorList>
    </citation>
    <scope>NUCLEOTIDE SEQUENCE [LARGE SCALE GENOMIC DNA]</scope>
</reference>
<dbReference type="Gene3D" id="3.30.420.10">
    <property type="entry name" value="Ribonuclease H-like superfamily/Ribonuclease H"/>
    <property type="match status" value="1"/>
</dbReference>
<dbReference type="AlphaFoldDB" id="A0A4Y2BXU0"/>
<dbReference type="InterPro" id="IPR036397">
    <property type="entry name" value="RNaseH_sf"/>
</dbReference>
<evidence type="ECO:0000313" key="1">
    <source>
        <dbReference type="EMBL" id="GBL96743.1"/>
    </source>
</evidence>
<dbReference type="OrthoDB" id="6432034at2759"/>
<protein>
    <submittedName>
        <fullName evidence="1">Uncharacterized protein</fullName>
    </submittedName>
</protein>
<gene>
    <name evidence="1" type="ORF">AVEN_111872_1</name>
</gene>